<name>A0A7R8WN47_9CRUS</name>
<protein>
    <submittedName>
        <fullName evidence="3">Uncharacterized protein</fullName>
    </submittedName>
</protein>
<dbReference type="InterPro" id="IPR016158">
    <property type="entry name" value="Cullin_homology"/>
</dbReference>
<proteinExistence type="inferred from homology"/>
<dbReference type="InterPro" id="IPR059120">
    <property type="entry name" value="Cullin-like_AB"/>
</dbReference>
<dbReference type="SUPFAM" id="SSF75632">
    <property type="entry name" value="Cullin homology domain"/>
    <property type="match status" value="1"/>
</dbReference>
<dbReference type="AlphaFoldDB" id="A0A7R8WN47"/>
<reference evidence="3" key="1">
    <citation type="submission" date="2020-11" db="EMBL/GenBank/DDBJ databases">
        <authorList>
            <person name="Tran Van P."/>
        </authorList>
    </citation>
    <scope>NUCLEOTIDE SEQUENCE</scope>
</reference>
<dbReference type="Pfam" id="PF26557">
    <property type="entry name" value="Cullin_AB"/>
    <property type="match status" value="1"/>
</dbReference>
<dbReference type="InterPro" id="IPR045093">
    <property type="entry name" value="Cullin"/>
</dbReference>
<dbReference type="OrthoDB" id="27073at2759"/>
<feature type="compositionally biased region" description="Basic and acidic residues" evidence="2">
    <location>
        <begin position="83"/>
        <end position="99"/>
    </location>
</feature>
<dbReference type="Gene3D" id="1.10.10.10">
    <property type="entry name" value="Winged helix-like DNA-binding domain superfamily/Winged helix DNA-binding domain"/>
    <property type="match status" value="1"/>
</dbReference>
<feature type="non-terminal residue" evidence="3">
    <location>
        <position position="1"/>
    </location>
</feature>
<dbReference type="PROSITE" id="PS50069">
    <property type="entry name" value="CULLIN_2"/>
    <property type="match status" value="1"/>
</dbReference>
<comment type="similarity">
    <text evidence="1">Belongs to the cullin family.</text>
</comment>
<organism evidence="3">
    <name type="scientific">Cyprideis torosa</name>
    <dbReference type="NCBI Taxonomy" id="163714"/>
    <lineage>
        <taxon>Eukaryota</taxon>
        <taxon>Metazoa</taxon>
        <taxon>Ecdysozoa</taxon>
        <taxon>Arthropoda</taxon>
        <taxon>Crustacea</taxon>
        <taxon>Oligostraca</taxon>
        <taxon>Ostracoda</taxon>
        <taxon>Podocopa</taxon>
        <taxon>Podocopida</taxon>
        <taxon>Cytherocopina</taxon>
        <taxon>Cytheroidea</taxon>
        <taxon>Cytherideidae</taxon>
        <taxon>Cyprideis</taxon>
    </lineage>
</organism>
<dbReference type="InterPro" id="IPR036390">
    <property type="entry name" value="WH_DNA-bd_sf"/>
</dbReference>
<gene>
    <name evidence="3" type="ORF">CTOB1V02_LOCUS12630</name>
</gene>
<dbReference type="SUPFAM" id="SSF46785">
    <property type="entry name" value="Winged helix' DNA-binding domain"/>
    <property type="match status" value="1"/>
</dbReference>
<dbReference type="PANTHER" id="PTHR11932">
    <property type="entry name" value="CULLIN"/>
    <property type="match status" value="1"/>
</dbReference>
<evidence type="ECO:0000256" key="1">
    <source>
        <dbReference type="PROSITE-ProRule" id="PRU00330"/>
    </source>
</evidence>
<feature type="region of interest" description="Disordered" evidence="2">
    <location>
        <begin position="80"/>
        <end position="99"/>
    </location>
</feature>
<dbReference type="EMBL" id="OB669972">
    <property type="protein sequence ID" value="CAD7234814.1"/>
    <property type="molecule type" value="Genomic_DNA"/>
</dbReference>
<evidence type="ECO:0000313" key="3">
    <source>
        <dbReference type="EMBL" id="CAD7234814.1"/>
    </source>
</evidence>
<dbReference type="InterPro" id="IPR036317">
    <property type="entry name" value="Cullin_homology_sf"/>
</dbReference>
<dbReference type="InterPro" id="IPR036388">
    <property type="entry name" value="WH-like_DNA-bd_sf"/>
</dbReference>
<sequence>MCILMLFNLRERLSYEEIATETDIPSRDLIRALQSLALGKPSQRILVKHPRVKEIETDHSFTVNDAFTSKLHRVKIQTVAARGESEPERRETRNRVDEDRKHEIEAAIVRIMKARKQLQ</sequence>
<accession>A0A7R8WN47</accession>
<dbReference type="Gene3D" id="3.30.230.130">
    <property type="entry name" value="Cullin, Chain C, Domain 2"/>
    <property type="match status" value="1"/>
</dbReference>
<evidence type="ECO:0000256" key="2">
    <source>
        <dbReference type="SAM" id="MobiDB-lite"/>
    </source>
</evidence>
<dbReference type="GO" id="GO:0006511">
    <property type="term" value="P:ubiquitin-dependent protein catabolic process"/>
    <property type="evidence" value="ECO:0007669"/>
    <property type="project" value="InterPro"/>
</dbReference>
<dbReference type="GO" id="GO:0031625">
    <property type="term" value="F:ubiquitin protein ligase binding"/>
    <property type="evidence" value="ECO:0007669"/>
    <property type="project" value="InterPro"/>
</dbReference>